<dbReference type="EMBL" id="CM000768">
    <property type="protein sequence ID" value="OQU78533.1"/>
    <property type="molecule type" value="Genomic_DNA"/>
</dbReference>
<protein>
    <recommendedName>
        <fullName evidence="1">F-box domain-containing protein</fullName>
    </recommendedName>
</protein>
<reference evidence="2 3" key="1">
    <citation type="journal article" date="2009" name="Nature">
        <title>The Sorghum bicolor genome and the diversification of grasses.</title>
        <authorList>
            <person name="Paterson A.H."/>
            <person name="Bowers J.E."/>
            <person name="Bruggmann R."/>
            <person name="Dubchak I."/>
            <person name="Grimwood J."/>
            <person name="Gundlach H."/>
            <person name="Haberer G."/>
            <person name="Hellsten U."/>
            <person name="Mitros T."/>
            <person name="Poliakov A."/>
            <person name="Schmutz J."/>
            <person name="Spannagl M."/>
            <person name="Tang H."/>
            <person name="Wang X."/>
            <person name="Wicker T."/>
            <person name="Bharti A.K."/>
            <person name="Chapman J."/>
            <person name="Feltus F.A."/>
            <person name="Gowik U."/>
            <person name="Grigoriev I.V."/>
            <person name="Lyons E."/>
            <person name="Maher C.A."/>
            <person name="Martis M."/>
            <person name="Narechania A."/>
            <person name="Otillar R.P."/>
            <person name="Penning B.W."/>
            <person name="Salamov A.A."/>
            <person name="Wang Y."/>
            <person name="Zhang L."/>
            <person name="Carpita N.C."/>
            <person name="Freeling M."/>
            <person name="Gingle A.R."/>
            <person name="Hash C.T."/>
            <person name="Keller B."/>
            <person name="Klein P."/>
            <person name="Kresovich S."/>
            <person name="McCann M.C."/>
            <person name="Ming R."/>
            <person name="Peterson D.G."/>
            <person name="Mehboob-ur-Rahman"/>
            <person name="Ware D."/>
            <person name="Westhoff P."/>
            <person name="Mayer K.F."/>
            <person name="Messing J."/>
            <person name="Rokhsar D.S."/>
        </authorList>
    </citation>
    <scope>NUCLEOTIDE SEQUENCE [LARGE SCALE GENOMIC DNA]</scope>
    <source>
        <strain evidence="3">cv. BTx623</strain>
    </source>
</reference>
<dbReference type="InterPro" id="IPR013187">
    <property type="entry name" value="F-box-assoc_dom_typ3"/>
</dbReference>
<proteinExistence type="predicted"/>
<dbReference type="NCBIfam" id="TIGR01640">
    <property type="entry name" value="F_box_assoc_1"/>
    <property type="match status" value="1"/>
</dbReference>
<dbReference type="InterPro" id="IPR036047">
    <property type="entry name" value="F-box-like_dom_sf"/>
</dbReference>
<keyword evidence="3" id="KW-1185">Reference proteome</keyword>
<dbReference type="KEGG" id="sbi:8066553"/>
<dbReference type="InParanoid" id="A0A1Z5R426"/>
<dbReference type="eggNOG" id="ENOG502R40K">
    <property type="taxonomic scope" value="Eukaryota"/>
</dbReference>
<dbReference type="Proteomes" id="UP000000768">
    <property type="component" value="Chromosome 9"/>
</dbReference>
<evidence type="ECO:0000313" key="2">
    <source>
        <dbReference type="EMBL" id="OQU78533.1"/>
    </source>
</evidence>
<dbReference type="SMART" id="SM00256">
    <property type="entry name" value="FBOX"/>
    <property type="match status" value="1"/>
</dbReference>
<dbReference type="FunCoup" id="A0A1Z5R426">
    <property type="interactions" value="65"/>
</dbReference>
<dbReference type="Pfam" id="PF00646">
    <property type="entry name" value="F-box"/>
    <property type="match status" value="1"/>
</dbReference>
<dbReference type="InterPro" id="IPR017451">
    <property type="entry name" value="F-box-assoc_interact_dom"/>
</dbReference>
<dbReference type="PANTHER" id="PTHR31672">
    <property type="entry name" value="BNACNNG10540D PROTEIN"/>
    <property type="match status" value="1"/>
</dbReference>
<gene>
    <name evidence="2" type="ORF">SORBI_3009G253500</name>
</gene>
<dbReference type="OrthoDB" id="670864at2759"/>
<dbReference type="Gene3D" id="1.20.1280.50">
    <property type="match status" value="1"/>
</dbReference>
<accession>A0A1Z5R426</accession>
<dbReference type="SUPFAM" id="SSF81383">
    <property type="entry name" value="F-box domain"/>
    <property type="match status" value="1"/>
</dbReference>
<dbReference type="Gramene" id="OQU78533">
    <property type="protein sequence ID" value="OQU78533"/>
    <property type="gene ID" value="SORBI_3009G253500"/>
</dbReference>
<dbReference type="OMA" id="GCCISIC"/>
<dbReference type="InterPro" id="IPR050796">
    <property type="entry name" value="SCF_F-box_component"/>
</dbReference>
<dbReference type="AlphaFoldDB" id="A0A1Z5R426"/>
<name>A0A1Z5R426_SORBI</name>
<dbReference type="PANTHER" id="PTHR31672:SF2">
    <property type="entry name" value="F-BOX DOMAIN-CONTAINING PROTEIN"/>
    <property type="match status" value="1"/>
</dbReference>
<evidence type="ECO:0000259" key="1">
    <source>
        <dbReference type="SMART" id="SM00256"/>
    </source>
</evidence>
<feature type="domain" description="F-box" evidence="1">
    <location>
        <begin position="17"/>
        <end position="57"/>
    </location>
</feature>
<dbReference type="InterPro" id="IPR001810">
    <property type="entry name" value="F-box_dom"/>
</dbReference>
<dbReference type="Pfam" id="PF08268">
    <property type="entry name" value="FBA_3"/>
    <property type="match status" value="1"/>
</dbReference>
<evidence type="ECO:0000313" key="3">
    <source>
        <dbReference type="Proteomes" id="UP000000768"/>
    </source>
</evidence>
<reference evidence="3" key="2">
    <citation type="journal article" date="2018" name="Plant J.">
        <title>The Sorghum bicolor reference genome: improved assembly, gene annotations, a transcriptome atlas, and signatures of genome organization.</title>
        <authorList>
            <person name="McCormick R.F."/>
            <person name="Truong S.K."/>
            <person name="Sreedasyam A."/>
            <person name="Jenkins J."/>
            <person name="Shu S."/>
            <person name="Sims D."/>
            <person name="Kennedy M."/>
            <person name="Amirebrahimi M."/>
            <person name="Weers B.D."/>
            <person name="McKinley B."/>
            <person name="Mattison A."/>
            <person name="Morishige D.T."/>
            <person name="Grimwood J."/>
            <person name="Schmutz J."/>
            <person name="Mullet J.E."/>
        </authorList>
    </citation>
    <scope>NUCLEOTIDE SEQUENCE [LARGE SCALE GENOMIC DNA]</scope>
    <source>
        <strain evidence="3">cv. BTx623</strain>
    </source>
</reference>
<organism evidence="2 3">
    <name type="scientific">Sorghum bicolor</name>
    <name type="common">Sorghum</name>
    <name type="synonym">Sorghum vulgare</name>
    <dbReference type="NCBI Taxonomy" id="4558"/>
    <lineage>
        <taxon>Eukaryota</taxon>
        <taxon>Viridiplantae</taxon>
        <taxon>Streptophyta</taxon>
        <taxon>Embryophyta</taxon>
        <taxon>Tracheophyta</taxon>
        <taxon>Spermatophyta</taxon>
        <taxon>Magnoliopsida</taxon>
        <taxon>Liliopsida</taxon>
        <taxon>Poales</taxon>
        <taxon>Poaceae</taxon>
        <taxon>PACMAD clade</taxon>
        <taxon>Panicoideae</taxon>
        <taxon>Andropogonodae</taxon>
        <taxon>Andropogoneae</taxon>
        <taxon>Sorghinae</taxon>
        <taxon>Sorghum</taxon>
    </lineage>
</organism>
<sequence length="431" mass="47898">MSAPATEATSFSSFDDLNADVVAEILFRLPSASVLRCRAVCRAWRDVASGPEFVAAYSRRRPLELVVQRHGDNGVLDAIPLATLDEASRRCLHPGYPSSNSNDPAAAATGTGGDQYSLMGSCGDLLLFERNHRAGAGMGGDRQLWVCNPVTRQWSPVALPHRNGKSLLCGLYLHRPSGEHRLLFLTNDTCRDITGPASHYVGSLELDTYRYRYRRVGGPALAAVYFLMGLTITAQCLDYHGKLHWLHHPEVTETDKILAFDTVSETFRRTMPRPPLLGTKKQYGEMPILSLLEMDGKLAVAATPDLDSSMRMDLWVLEDYDSDDGESWTCRHRIDLSALSLPPSRLLRHPCCWAMGAHSDDDVILLGDMASLSLLLYHLTEKRVLKRIQVVASNKKSPQTTYMWALVFRDSLDTHAFFHLHTPGISTNSSM</sequence>